<accession>Q0VNT4</accession>
<dbReference type="RefSeq" id="WP_011588997.1">
    <property type="nucleotide sequence ID" value="NC_008260.1"/>
</dbReference>
<evidence type="ECO:0000256" key="1">
    <source>
        <dbReference type="SAM" id="MobiDB-lite"/>
    </source>
</evidence>
<feature type="compositionally biased region" description="Polar residues" evidence="1">
    <location>
        <begin position="373"/>
        <end position="386"/>
    </location>
</feature>
<feature type="transmembrane region" description="Helical" evidence="2">
    <location>
        <begin position="154"/>
        <end position="174"/>
    </location>
</feature>
<dbReference type="GO" id="GO:0006629">
    <property type="term" value="P:lipid metabolic process"/>
    <property type="evidence" value="ECO:0007669"/>
    <property type="project" value="InterPro"/>
</dbReference>
<dbReference type="STRING" id="393595.ABO_1716"/>
<feature type="domain" description="Fatty acid desaturase" evidence="3">
    <location>
        <begin position="64"/>
        <end position="331"/>
    </location>
</feature>
<dbReference type="CDD" id="cd03506">
    <property type="entry name" value="Delta6-FADS-like"/>
    <property type="match status" value="1"/>
</dbReference>
<dbReference type="EMBL" id="AM286690">
    <property type="protein sequence ID" value="CAL17164.1"/>
    <property type="molecule type" value="Genomic_DNA"/>
</dbReference>
<organism evidence="4 5">
    <name type="scientific">Alcanivorax borkumensis (strain ATCC 700651 / DSM 11573 / NCIMB 13689 / SK2)</name>
    <dbReference type="NCBI Taxonomy" id="393595"/>
    <lineage>
        <taxon>Bacteria</taxon>
        <taxon>Pseudomonadati</taxon>
        <taxon>Pseudomonadota</taxon>
        <taxon>Gammaproteobacteria</taxon>
        <taxon>Oceanospirillales</taxon>
        <taxon>Alcanivoracaceae</taxon>
        <taxon>Alcanivorax</taxon>
    </lineage>
</organism>
<keyword evidence="2" id="KW-0812">Transmembrane</keyword>
<dbReference type="AlphaFoldDB" id="Q0VNT4"/>
<dbReference type="Proteomes" id="UP000008871">
    <property type="component" value="Chromosome"/>
</dbReference>
<dbReference type="OrthoDB" id="104711at2"/>
<feature type="region of interest" description="Disordered" evidence="1">
    <location>
        <begin position="352"/>
        <end position="386"/>
    </location>
</feature>
<dbReference type="HOGENOM" id="CLU_045383_0_0_6"/>
<evidence type="ECO:0000313" key="4">
    <source>
        <dbReference type="EMBL" id="CAL17164.1"/>
    </source>
</evidence>
<dbReference type="Pfam" id="PF00487">
    <property type="entry name" value="FA_desaturase"/>
    <property type="match status" value="1"/>
</dbReference>
<dbReference type="InterPro" id="IPR005804">
    <property type="entry name" value="FA_desaturase_dom"/>
</dbReference>
<evidence type="ECO:0000313" key="5">
    <source>
        <dbReference type="Proteomes" id="UP000008871"/>
    </source>
</evidence>
<sequence>MSIFSNLTAEQFETIGQQLDEIRNRELADLGEKDEKYIRSVVKRQRQLEVAGRGLLMLGFLPPAWLAGVACLSASKIIDNMEVGHNVMHGQYDWMGDPNLNSRTFDWDNTCTNKNWKHTHNFEHHTYTNVLDMDHDIGYGLLRMSEDQKWEPRFLFNPVLSVILAVFFQHFVAVQSLKLEDYLINKTKSKEDIKAEFKPIWKKMRKQLAKDYLLFPALAGPFAPLVFAGNLAANVTRNLWSCVVIFNGHFPEAVEQFAESVVENETRGQWYVRQMLGSANFEGSRLMHLMSGNLSFQIEHHLFPDIPAHRYARISLEVQAICEKHGLPYNTGSFIGQSISTWKRILKLSLPGKRKKDGQGPGLLKGWQAKAESLTSTPEAKNRSAA</sequence>
<dbReference type="InterPro" id="IPR012171">
    <property type="entry name" value="Fatty_acid_desaturase"/>
</dbReference>
<keyword evidence="2" id="KW-1133">Transmembrane helix</keyword>
<evidence type="ECO:0000256" key="2">
    <source>
        <dbReference type="SAM" id="Phobius"/>
    </source>
</evidence>
<dbReference type="eggNOG" id="COG3239">
    <property type="taxonomic scope" value="Bacteria"/>
</dbReference>
<keyword evidence="5" id="KW-1185">Reference proteome</keyword>
<dbReference type="PANTHER" id="PTHR19353">
    <property type="entry name" value="FATTY ACID DESATURASE 2"/>
    <property type="match status" value="1"/>
</dbReference>
<evidence type="ECO:0000259" key="3">
    <source>
        <dbReference type="Pfam" id="PF00487"/>
    </source>
</evidence>
<proteinExistence type="predicted"/>
<name>Q0VNT4_ALCBS</name>
<dbReference type="GO" id="GO:0016717">
    <property type="term" value="F:oxidoreductase activity, acting on paired donors, with oxidation of a pair of donors resulting in the reduction of molecular oxygen to two molecules of water"/>
    <property type="evidence" value="ECO:0007669"/>
    <property type="project" value="TreeGrafter"/>
</dbReference>
<reference evidence="4 5" key="1">
    <citation type="journal article" date="2006" name="Nat. Biotechnol.">
        <title>Genome sequence of the ubiquitous hydrocarbon-degrading marine bacterium Alcanivorax borkumensis.</title>
        <authorList>
            <person name="Schneiker S."/>
            <person name="Martins dos Santos V.A.P."/>
            <person name="Bartels D."/>
            <person name="Bekel T."/>
            <person name="Brecht M."/>
            <person name="Buhrmester J."/>
            <person name="Chernikova T.N."/>
            <person name="Denaro R."/>
            <person name="Ferrer M."/>
            <person name="Gertler C."/>
            <person name="Goesmann A."/>
            <person name="Golyshina O.V."/>
            <person name="Kaminski F."/>
            <person name="Khachane A.N."/>
            <person name="Lang S."/>
            <person name="Linke B."/>
            <person name="McHardy A.C."/>
            <person name="Meyer F."/>
            <person name="Nechitaylo T."/>
            <person name="Puehler A."/>
            <person name="Regenhardt D."/>
            <person name="Rupp O."/>
            <person name="Sabirova J.S."/>
            <person name="Selbitschka W."/>
            <person name="Yakimov M.M."/>
            <person name="Timmis K.N."/>
            <person name="Vorhoelter F.-J."/>
            <person name="Weidner S."/>
            <person name="Kaiser O."/>
            <person name="Golyshin P.N."/>
        </authorList>
    </citation>
    <scope>NUCLEOTIDE SEQUENCE [LARGE SCALE GENOMIC DNA]</scope>
    <source>
        <strain evidence="5">ATCC 700651 / DSM 11573 / NCIMB 13689 / SK2</strain>
    </source>
</reference>
<keyword evidence="2" id="KW-0472">Membrane</keyword>
<dbReference type="PANTHER" id="PTHR19353:SF84">
    <property type="entry name" value="ACYL-COA DELTA-9-DESATURASE, DESB"/>
    <property type="match status" value="1"/>
</dbReference>
<gene>
    <name evidence="4" type="ordered locus">ABO_1716</name>
</gene>
<dbReference type="KEGG" id="abo:ABO_1716"/>
<protein>
    <recommendedName>
        <fullName evidence="3">Fatty acid desaturase domain-containing protein</fullName>
    </recommendedName>
</protein>
<dbReference type="GO" id="GO:0016020">
    <property type="term" value="C:membrane"/>
    <property type="evidence" value="ECO:0007669"/>
    <property type="project" value="TreeGrafter"/>
</dbReference>
<feature type="transmembrane region" description="Helical" evidence="2">
    <location>
        <begin position="212"/>
        <end position="233"/>
    </location>
</feature>